<dbReference type="CDD" id="cd00051">
    <property type="entry name" value="EFh"/>
    <property type="match status" value="1"/>
</dbReference>
<organism evidence="3 4">
    <name type="scientific">Acer yangbiense</name>
    <dbReference type="NCBI Taxonomy" id="1000413"/>
    <lineage>
        <taxon>Eukaryota</taxon>
        <taxon>Viridiplantae</taxon>
        <taxon>Streptophyta</taxon>
        <taxon>Embryophyta</taxon>
        <taxon>Tracheophyta</taxon>
        <taxon>Spermatophyta</taxon>
        <taxon>Magnoliopsida</taxon>
        <taxon>eudicotyledons</taxon>
        <taxon>Gunneridae</taxon>
        <taxon>Pentapetalae</taxon>
        <taxon>rosids</taxon>
        <taxon>malvids</taxon>
        <taxon>Sapindales</taxon>
        <taxon>Sapindaceae</taxon>
        <taxon>Hippocastanoideae</taxon>
        <taxon>Acereae</taxon>
        <taxon>Acer</taxon>
    </lineage>
</organism>
<dbReference type="AlphaFoldDB" id="A0A5C7H5Z3"/>
<keyword evidence="1" id="KW-0106">Calcium</keyword>
<dbReference type="InterPro" id="IPR002048">
    <property type="entry name" value="EF_hand_dom"/>
</dbReference>
<dbReference type="OrthoDB" id="26525at2759"/>
<protein>
    <recommendedName>
        <fullName evidence="2">EF-hand domain-containing protein</fullName>
    </recommendedName>
</protein>
<dbReference type="SUPFAM" id="SSF47473">
    <property type="entry name" value="EF-hand"/>
    <property type="match status" value="1"/>
</dbReference>
<feature type="domain" description="EF-hand" evidence="2">
    <location>
        <begin position="63"/>
        <end position="89"/>
    </location>
</feature>
<gene>
    <name evidence="3" type="ORF">EZV62_021559</name>
</gene>
<dbReference type="Proteomes" id="UP000323000">
    <property type="component" value="Chromosome 10"/>
</dbReference>
<dbReference type="Pfam" id="PF13202">
    <property type="entry name" value="EF-hand_5"/>
    <property type="match status" value="2"/>
</dbReference>
<comment type="caution">
    <text evidence="3">The sequence shown here is derived from an EMBL/GenBank/DDBJ whole genome shotgun (WGS) entry which is preliminary data.</text>
</comment>
<reference evidence="4" key="1">
    <citation type="journal article" date="2019" name="Gigascience">
        <title>De novo genome assembly of the endangered Acer yangbiense, a plant species with extremely small populations endemic to Yunnan Province, China.</title>
        <authorList>
            <person name="Yang J."/>
            <person name="Wariss H.M."/>
            <person name="Tao L."/>
            <person name="Zhang R."/>
            <person name="Yun Q."/>
            <person name="Hollingsworth P."/>
            <person name="Dao Z."/>
            <person name="Luo G."/>
            <person name="Guo H."/>
            <person name="Ma Y."/>
            <person name="Sun W."/>
        </authorList>
    </citation>
    <scope>NUCLEOTIDE SEQUENCE [LARGE SCALE GENOMIC DNA]</scope>
    <source>
        <strain evidence="4">cv. Malutang</strain>
    </source>
</reference>
<feature type="domain" description="EF-hand" evidence="2">
    <location>
        <begin position="15"/>
        <end position="50"/>
    </location>
</feature>
<dbReference type="InterPro" id="IPR011992">
    <property type="entry name" value="EF-hand-dom_pair"/>
</dbReference>
<dbReference type="EMBL" id="VAHF01000010">
    <property type="protein sequence ID" value="TXG52390.1"/>
    <property type="molecule type" value="Genomic_DNA"/>
</dbReference>
<sequence>MGVHNNTKGVPRLPDSEQKLADIFKSLDVNGDGVLCQRELKIAFNKWGAWFPGMPTYRANRGISVADANGDGRVDKAEFGDLVNYALSRGYKNIIELRMAQPEALKLLCVRVDFRTKKGTLVEGSRE</sequence>
<evidence type="ECO:0000313" key="3">
    <source>
        <dbReference type="EMBL" id="TXG52390.1"/>
    </source>
</evidence>
<proteinExistence type="predicted"/>
<dbReference type="SMART" id="SM00054">
    <property type="entry name" value="EFh"/>
    <property type="match status" value="2"/>
</dbReference>
<dbReference type="GO" id="GO:0005509">
    <property type="term" value="F:calcium ion binding"/>
    <property type="evidence" value="ECO:0007669"/>
    <property type="project" value="InterPro"/>
</dbReference>
<evidence type="ECO:0000313" key="4">
    <source>
        <dbReference type="Proteomes" id="UP000323000"/>
    </source>
</evidence>
<evidence type="ECO:0000259" key="2">
    <source>
        <dbReference type="PROSITE" id="PS50222"/>
    </source>
</evidence>
<dbReference type="PROSITE" id="PS00018">
    <property type="entry name" value="EF_HAND_1"/>
    <property type="match status" value="2"/>
</dbReference>
<accession>A0A5C7H5Z3</accession>
<name>A0A5C7H5Z3_9ROSI</name>
<keyword evidence="4" id="KW-1185">Reference proteome</keyword>
<dbReference type="PROSITE" id="PS50222">
    <property type="entry name" value="EF_HAND_2"/>
    <property type="match status" value="2"/>
</dbReference>
<dbReference type="InterPro" id="IPR018247">
    <property type="entry name" value="EF_Hand_1_Ca_BS"/>
</dbReference>
<dbReference type="Gene3D" id="1.10.238.10">
    <property type="entry name" value="EF-hand"/>
    <property type="match status" value="1"/>
</dbReference>
<evidence type="ECO:0000256" key="1">
    <source>
        <dbReference type="ARBA" id="ARBA00022837"/>
    </source>
</evidence>